<proteinExistence type="predicted"/>
<evidence type="ECO:0000313" key="4">
    <source>
        <dbReference type="EMBL" id="KAK8918941.1"/>
    </source>
</evidence>
<dbReference type="GO" id="GO:0032784">
    <property type="term" value="P:regulation of DNA-templated transcription elongation"/>
    <property type="evidence" value="ECO:0007669"/>
    <property type="project" value="InterPro"/>
</dbReference>
<feature type="compositionally biased region" description="Low complexity" evidence="1">
    <location>
        <begin position="457"/>
        <end position="470"/>
    </location>
</feature>
<evidence type="ECO:0000313" key="5">
    <source>
        <dbReference type="Proteomes" id="UP001418222"/>
    </source>
</evidence>
<evidence type="ECO:0000256" key="1">
    <source>
        <dbReference type="SAM" id="MobiDB-lite"/>
    </source>
</evidence>
<evidence type="ECO:0000259" key="3">
    <source>
        <dbReference type="Pfam" id="PF23042"/>
    </source>
</evidence>
<dbReference type="Pfam" id="PF23042">
    <property type="entry name" value="KOW1_SPT5"/>
    <property type="match status" value="1"/>
</dbReference>
<dbReference type="InterPro" id="IPR041973">
    <property type="entry name" value="KOW_Spt5_1"/>
</dbReference>
<accession>A0AAP0AXY9</accession>
<dbReference type="AlphaFoldDB" id="A0AAP0AXY9"/>
<keyword evidence="5" id="KW-1185">Reference proteome</keyword>
<keyword evidence="2" id="KW-1133">Transmembrane helix</keyword>
<dbReference type="Gene3D" id="2.30.30.30">
    <property type="match status" value="1"/>
</dbReference>
<feature type="compositionally biased region" description="Basic residues" evidence="1">
    <location>
        <begin position="479"/>
        <end position="491"/>
    </location>
</feature>
<dbReference type="InterPro" id="IPR039659">
    <property type="entry name" value="SPT5"/>
</dbReference>
<gene>
    <name evidence="4" type="ORF">KSP39_PZI021942</name>
</gene>
<feature type="transmembrane region" description="Helical" evidence="2">
    <location>
        <begin position="164"/>
        <end position="183"/>
    </location>
</feature>
<feature type="region of interest" description="Disordered" evidence="1">
    <location>
        <begin position="415"/>
        <end position="529"/>
    </location>
</feature>
<dbReference type="GO" id="GO:0003729">
    <property type="term" value="F:mRNA binding"/>
    <property type="evidence" value="ECO:0007669"/>
    <property type="project" value="TreeGrafter"/>
</dbReference>
<feature type="transmembrane region" description="Helical" evidence="2">
    <location>
        <begin position="190"/>
        <end position="213"/>
    </location>
</feature>
<dbReference type="PANTHER" id="PTHR11125:SF8">
    <property type="entry name" value="PROTEIN RNA-DIRECTED DNA METHYLATION 3"/>
    <property type="match status" value="1"/>
</dbReference>
<dbReference type="GO" id="GO:0006368">
    <property type="term" value="P:transcription elongation by RNA polymerase II"/>
    <property type="evidence" value="ECO:0007669"/>
    <property type="project" value="TreeGrafter"/>
</dbReference>
<comment type="caution">
    <text evidence="4">The sequence shown here is derived from an EMBL/GenBank/DDBJ whole genome shotgun (WGS) entry which is preliminary data.</text>
</comment>
<feature type="compositionally biased region" description="Basic and acidic residues" evidence="1">
    <location>
        <begin position="492"/>
        <end position="529"/>
    </location>
</feature>
<protein>
    <recommendedName>
        <fullName evidence="3">Spt5 KOW domain-containing protein</fullName>
    </recommendedName>
</protein>
<keyword evidence="2" id="KW-0472">Membrane</keyword>
<dbReference type="EMBL" id="JBBWWQ010000019">
    <property type="protein sequence ID" value="KAK8918941.1"/>
    <property type="molecule type" value="Genomic_DNA"/>
</dbReference>
<sequence length="529" mass="58414">MLWISTDMPDMPTDMPADMPDMPADMPDMPPDMPADMPDMPADMPDMPADMPDMPADMPDMPADMPDMPADMPVMPTDMPDMPADMPANMPAYMPDMPTDMPTDMADMPDMPADMKGRYIGFNRYTGPQKRAISSPSRSLPVLSLALSAALPFALPLSHALGTLALWFLFSLLAGTLTLAVLFSRTLDTLALWFSSSRVIGALTLVIFSHALGTLPRWCSHFDCFLLSGAHNLMASRLFACAFDLGNFLAGAFFSQPPLLILSLCIFFALLVTVLYLALGLCLLVADCPVALLPAAFIGRLPCSLLRYWPTADCLAPCRLSGYLLACNGLCILYPSRVEFVPRIEAPSLLSIQKKACAISKGTWVRMKNGKYKGDLAEVVLVNDAKKRVTIKLVPRIDLQAISKKFHDLLREELSNQKQKGRGKPYGQLQEQQLRNLAVRRSGKTGKRRRAEAAGSNPQRLGNPQRQRNLQRLEERTAGRRRVPPGRQRRAIKAEGGGRGEVEATEREGEVRKEKTAEQQREEGTRPRG</sequence>
<dbReference type="Proteomes" id="UP001418222">
    <property type="component" value="Unassembled WGS sequence"/>
</dbReference>
<keyword evidence="2" id="KW-0812">Transmembrane</keyword>
<dbReference type="PANTHER" id="PTHR11125">
    <property type="entry name" value="SUPPRESSOR OF TY 5"/>
    <property type="match status" value="1"/>
</dbReference>
<name>A0AAP0AXY9_9ASPA</name>
<organism evidence="4 5">
    <name type="scientific">Platanthera zijinensis</name>
    <dbReference type="NCBI Taxonomy" id="2320716"/>
    <lineage>
        <taxon>Eukaryota</taxon>
        <taxon>Viridiplantae</taxon>
        <taxon>Streptophyta</taxon>
        <taxon>Embryophyta</taxon>
        <taxon>Tracheophyta</taxon>
        <taxon>Spermatophyta</taxon>
        <taxon>Magnoliopsida</taxon>
        <taxon>Liliopsida</taxon>
        <taxon>Asparagales</taxon>
        <taxon>Orchidaceae</taxon>
        <taxon>Orchidoideae</taxon>
        <taxon>Orchideae</taxon>
        <taxon>Orchidinae</taxon>
        <taxon>Platanthera</taxon>
    </lineage>
</organism>
<dbReference type="InterPro" id="IPR014722">
    <property type="entry name" value="Rib_uL2_dom2"/>
</dbReference>
<feature type="domain" description="Spt5 KOW" evidence="3">
    <location>
        <begin position="358"/>
        <end position="419"/>
    </location>
</feature>
<dbReference type="GO" id="GO:0032044">
    <property type="term" value="C:DSIF complex"/>
    <property type="evidence" value="ECO:0007669"/>
    <property type="project" value="TreeGrafter"/>
</dbReference>
<dbReference type="GO" id="GO:0006357">
    <property type="term" value="P:regulation of transcription by RNA polymerase II"/>
    <property type="evidence" value="ECO:0007669"/>
    <property type="project" value="InterPro"/>
</dbReference>
<feature type="compositionally biased region" description="Basic residues" evidence="1">
    <location>
        <begin position="441"/>
        <end position="450"/>
    </location>
</feature>
<dbReference type="CDD" id="cd06081">
    <property type="entry name" value="KOW_Spt5_1"/>
    <property type="match status" value="1"/>
</dbReference>
<evidence type="ECO:0000256" key="2">
    <source>
        <dbReference type="SAM" id="Phobius"/>
    </source>
</evidence>
<reference evidence="4 5" key="1">
    <citation type="journal article" date="2022" name="Nat. Plants">
        <title>Genomes of leafy and leafless Platanthera orchids illuminate the evolution of mycoheterotrophy.</title>
        <authorList>
            <person name="Li M.H."/>
            <person name="Liu K.W."/>
            <person name="Li Z."/>
            <person name="Lu H.C."/>
            <person name="Ye Q.L."/>
            <person name="Zhang D."/>
            <person name="Wang J.Y."/>
            <person name="Li Y.F."/>
            <person name="Zhong Z.M."/>
            <person name="Liu X."/>
            <person name="Yu X."/>
            <person name="Liu D.K."/>
            <person name="Tu X.D."/>
            <person name="Liu B."/>
            <person name="Hao Y."/>
            <person name="Liao X.Y."/>
            <person name="Jiang Y.T."/>
            <person name="Sun W.H."/>
            <person name="Chen J."/>
            <person name="Chen Y.Q."/>
            <person name="Ai Y."/>
            <person name="Zhai J.W."/>
            <person name="Wu S.S."/>
            <person name="Zhou Z."/>
            <person name="Hsiao Y.Y."/>
            <person name="Wu W.L."/>
            <person name="Chen Y.Y."/>
            <person name="Lin Y.F."/>
            <person name="Hsu J.L."/>
            <person name="Li C.Y."/>
            <person name="Wang Z.W."/>
            <person name="Zhao X."/>
            <person name="Zhong W.Y."/>
            <person name="Ma X.K."/>
            <person name="Ma L."/>
            <person name="Huang J."/>
            <person name="Chen G.Z."/>
            <person name="Huang M.Z."/>
            <person name="Huang L."/>
            <person name="Peng D.H."/>
            <person name="Luo Y.B."/>
            <person name="Zou S.Q."/>
            <person name="Chen S.P."/>
            <person name="Lan S."/>
            <person name="Tsai W.C."/>
            <person name="Van de Peer Y."/>
            <person name="Liu Z.J."/>
        </authorList>
    </citation>
    <scope>NUCLEOTIDE SEQUENCE [LARGE SCALE GENOMIC DNA]</scope>
    <source>
        <strain evidence="4">Lor287</strain>
    </source>
</reference>